<evidence type="ECO:0000313" key="2">
    <source>
        <dbReference type="EMBL" id="KAF8563443.1"/>
    </source>
</evidence>
<feature type="region of interest" description="Disordered" evidence="1">
    <location>
        <begin position="70"/>
        <end position="98"/>
    </location>
</feature>
<dbReference type="EMBL" id="JTDF01011872">
    <property type="protein sequence ID" value="KAF8563443.1"/>
    <property type="molecule type" value="Genomic_DNA"/>
</dbReference>
<name>A0A8T0D6I5_9TREM</name>
<gene>
    <name evidence="2" type="ORF">P879_11153</name>
</gene>
<accession>A0A8T0D6I5</accession>
<feature type="compositionally biased region" description="Basic and acidic residues" evidence="1">
    <location>
        <begin position="70"/>
        <end position="82"/>
    </location>
</feature>
<dbReference type="Proteomes" id="UP000699462">
    <property type="component" value="Unassembled WGS sequence"/>
</dbReference>
<evidence type="ECO:0000256" key="1">
    <source>
        <dbReference type="SAM" id="MobiDB-lite"/>
    </source>
</evidence>
<evidence type="ECO:0000313" key="3">
    <source>
        <dbReference type="Proteomes" id="UP000699462"/>
    </source>
</evidence>
<protein>
    <submittedName>
        <fullName evidence="2">Uncharacterized protein</fullName>
    </submittedName>
</protein>
<comment type="caution">
    <text evidence="2">The sequence shown here is derived from an EMBL/GenBank/DDBJ whole genome shotgun (WGS) entry which is preliminary data.</text>
</comment>
<proteinExistence type="predicted"/>
<dbReference type="AlphaFoldDB" id="A0A8T0D6I5"/>
<keyword evidence="3" id="KW-1185">Reference proteome</keyword>
<reference evidence="2 3" key="1">
    <citation type="submission" date="2019-07" db="EMBL/GenBank/DDBJ databases">
        <title>Annotation for the trematode Paragonimus westermani.</title>
        <authorList>
            <person name="Choi Y.-J."/>
        </authorList>
    </citation>
    <scope>NUCLEOTIDE SEQUENCE [LARGE SCALE GENOMIC DNA]</scope>
    <source>
        <strain evidence="2">180907_Pwestermani</strain>
    </source>
</reference>
<sequence>MSEVLKTVSGYETTEFDTLDILILRENLEHIDHSQLLGGPNMDPFVRMIDVPQMIDCLIQLFNRSNAVYREDSGSDHEDGRNGFDMIDSSRKCQKSKL</sequence>
<organism evidence="2 3">
    <name type="scientific">Paragonimus westermani</name>
    <dbReference type="NCBI Taxonomy" id="34504"/>
    <lineage>
        <taxon>Eukaryota</taxon>
        <taxon>Metazoa</taxon>
        <taxon>Spiralia</taxon>
        <taxon>Lophotrochozoa</taxon>
        <taxon>Platyhelminthes</taxon>
        <taxon>Trematoda</taxon>
        <taxon>Digenea</taxon>
        <taxon>Plagiorchiida</taxon>
        <taxon>Troglotremata</taxon>
        <taxon>Troglotrematidae</taxon>
        <taxon>Paragonimus</taxon>
    </lineage>
</organism>